<keyword evidence="1" id="KW-0732">Signal</keyword>
<name>A0A0Q9XA48_DROMO</name>
<organism evidence="2 3">
    <name type="scientific">Drosophila mojavensis</name>
    <name type="common">Fruit fly</name>
    <dbReference type="NCBI Taxonomy" id="7230"/>
    <lineage>
        <taxon>Eukaryota</taxon>
        <taxon>Metazoa</taxon>
        <taxon>Ecdysozoa</taxon>
        <taxon>Arthropoda</taxon>
        <taxon>Hexapoda</taxon>
        <taxon>Insecta</taxon>
        <taxon>Pterygota</taxon>
        <taxon>Neoptera</taxon>
        <taxon>Endopterygota</taxon>
        <taxon>Diptera</taxon>
        <taxon>Brachycera</taxon>
        <taxon>Muscomorpha</taxon>
        <taxon>Ephydroidea</taxon>
        <taxon>Drosophilidae</taxon>
        <taxon>Drosophila</taxon>
    </lineage>
</organism>
<evidence type="ECO:0000313" key="2">
    <source>
        <dbReference type="EMBL" id="KRG05045.1"/>
    </source>
</evidence>
<dbReference type="InParanoid" id="A0A0Q9XA48"/>
<dbReference type="Proteomes" id="UP000009192">
    <property type="component" value="Unassembled WGS sequence"/>
</dbReference>
<sequence>MRHLLQVIHWLLLLLALVSPNNFTKCYHPYYRNTATKKCEKFKAIVSKLGDLQPTILVKAQCADGFVWQKAVMSCVLPCPKKGCNHRVMDTLPKPQKQCPILHYLDLLTNKCIKIVPPPTITIKKFVNRF</sequence>
<keyword evidence="3" id="KW-1185">Reference proteome</keyword>
<evidence type="ECO:0000256" key="1">
    <source>
        <dbReference type="SAM" id="SignalP"/>
    </source>
</evidence>
<proteinExistence type="predicted"/>
<evidence type="ECO:0000313" key="3">
    <source>
        <dbReference type="Proteomes" id="UP000009192"/>
    </source>
</evidence>
<protein>
    <recommendedName>
        <fullName evidence="4">Sushi domain-containing protein</fullName>
    </recommendedName>
</protein>
<accession>A0A0Q9XA48</accession>
<reference evidence="2 3" key="1">
    <citation type="journal article" date="2007" name="Nature">
        <title>Evolution of genes and genomes on the Drosophila phylogeny.</title>
        <authorList>
            <consortium name="Drosophila 12 Genomes Consortium"/>
            <person name="Clark A.G."/>
            <person name="Eisen M.B."/>
            <person name="Smith D.R."/>
            <person name="Bergman C.M."/>
            <person name="Oliver B."/>
            <person name="Markow T.A."/>
            <person name="Kaufman T.C."/>
            <person name="Kellis M."/>
            <person name="Gelbart W."/>
            <person name="Iyer V.N."/>
            <person name="Pollard D.A."/>
            <person name="Sackton T.B."/>
            <person name="Larracuente A.M."/>
            <person name="Singh N.D."/>
            <person name="Abad J.P."/>
            <person name="Abt D.N."/>
            <person name="Adryan B."/>
            <person name="Aguade M."/>
            <person name="Akashi H."/>
            <person name="Anderson W.W."/>
            <person name="Aquadro C.F."/>
            <person name="Ardell D.H."/>
            <person name="Arguello R."/>
            <person name="Artieri C.G."/>
            <person name="Barbash D.A."/>
            <person name="Barker D."/>
            <person name="Barsanti P."/>
            <person name="Batterham P."/>
            <person name="Batzoglou S."/>
            <person name="Begun D."/>
            <person name="Bhutkar A."/>
            <person name="Blanco E."/>
            <person name="Bosak S.A."/>
            <person name="Bradley R.K."/>
            <person name="Brand A.D."/>
            <person name="Brent M.R."/>
            <person name="Brooks A.N."/>
            <person name="Brown R.H."/>
            <person name="Butlin R.K."/>
            <person name="Caggese C."/>
            <person name="Calvi B.R."/>
            <person name="Bernardo de Carvalho A."/>
            <person name="Caspi A."/>
            <person name="Castrezana S."/>
            <person name="Celniker S.E."/>
            <person name="Chang J.L."/>
            <person name="Chapple C."/>
            <person name="Chatterji S."/>
            <person name="Chinwalla A."/>
            <person name="Civetta A."/>
            <person name="Clifton S.W."/>
            <person name="Comeron J.M."/>
            <person name="Costello J.C."/>
            <person name="Coyne J.A."/>
            <person name="Daub J."/>
            <person name="David R.G."/>
            <person name="Delcher A.L."/>
            <person name="Delehaunty K."/>
            <person name="Do C.B."/>
            <person name="Ebling H."/>
            <person name="Edwards K."/>
            <person name="Eickbush T."/>
            <person name="Evans J.D."/>
            <person name="Filipski A."/>
            <person name="Findeiss S."/>
            <person name="Freyhult E."/>
            <person name="Fulton L."/>
            <person name="Fulton R."/>
            <person name="Garcia A.C."/>
            <person name="Gardiner A."/>
            <person name="Garfield D.A."/>
            <person name="Garvin B.E."/>
            <person name="Gibson G."/>
            <person name="Gilbert D."/>
            <person name="Gnerre S."/>
            <person name="Godfrey J."/>
            <person name="Good R."/>
            <person name="Gotea V."/>
            <person name="Gravely B."/>
            <person name="Greenberg A.J."/>
            <person name="Griffiths-Jones S."/>
            <person name="Gross S."/>
            <person name="Guigo R."/>
            <person name="Gustafson E.A."/>
            <person name="Haerty W."/>
            <person name="Hahn M.W."/>
            <person name="Halligan D.L."/>
            <person name="Halpern A.L."/>
            <person name="Halter G.M."/>
            <person name="Han M.V."/>
            <person name="Heger A."/>
            <person name="Hillier L."/>
            <person name="Hinrichs A.S."/>
            <person name="Holmes I."/>
            <person name="Hoskins R.A."/>
            <person name="Hubisz M.J."/>
            <person name="Hultmark D."/>
            <person name="Huntley M.A."/>
            <person name="Jaffe D.B."/>
            <person name="Jagadeeshan S."/>
            <person name="Jeck W.R."/>
            <person name="Johnson J."/>
            <person name="Jones C.D."/>
            <person name="Jordan W.C."/>
            <person name="Karpen G.H."/>
            <person name="Kataoka E."/>
            <person name="Keightley P.D."/>
            <person name="Kheradpour P."/>
            <person name="Kirkness E.F."/>
            <person name="Koerich L.B."/>
            <person name="Kristiansen K."/>
            <person name="Kudrna D."/>
            <person name="Kulathinal R.J."/>
            <person name="Kumar S."/>
            <person name="Kwok R."/>
            <person name="Lander E."/>
            <person name="Langley C.H."/>
            <person name="Lapoint R."/>
            <person name="Lazzaro B.P."/>
            <person name="Lee S.J."/>
            <person name="Levesque L."/>
            <person name="Li R."/>
            <person name="Lin C.F."/>
            <person name="Lin M.F."/>
            <person name="Lindblad-Toh K."/>
            <person name="Llopart A."/>
            <person name="Long M."/>
            <person name="Low L."/>
            <person name="Lozovsky E."/>
            <person name="Lu J."/>
            <person name="Luo M."/>
            <person name="Machado C.A."/>
            <person name="Makalowski W."/>
            <person name="Marzo M."/>
            <person name="Matsuda M."/>
            <person name="Matzkin L."/>
            <person name="McAllister B."/>
            <person name="McBride C.S."/>
            <person name="McKernan B."/>
            <person name="McKernan K."/>
            <person name="Mendez-Lago M."/>
            <person name="Minx P."/>
            <person name="Mollenhauer M.U."/>
            <person name="Montooth K."/>
            <person name="Mount S.M."/>
            <person name="Mu X."/>
            <person name="Myers E."/>
            <person name="Negre B."/>
            <person name="Newfeld S."/>
            <person name="Nielsen R."/>
            <person name="Noor M.A."/>
            <person name="O'Grady P."/>
            <person name="Pachter L."/>
            <person name="Papaceit M."/>
            <person name="Parisi M.J."/>
            <person name="Parisi M."/>
            <person name="Parts L."/>
            <person name="Pedersen J.S."/>
            <person name="Pesole G."/>
            <person name="Phillippy A.M."/>
            <person name="Ponting C.P."/>
            <person name="Pop M."/>
            <person name="Porcelli D."/>
            <person name="Powell J.R."/>
            <person name="Prohaska S."/>
            <person name="Pruitt K."/>
            <person name="Puig M."/>
            <person name="Quesneville H."/>
            <person name="Ram K.R."/>
            <person name="Rand D."/>
            <person name="Rasmussen M.D."/>
            <person name="Reed L.K."/>
            <person name="Reenan R."/>
            <person name="Reily A."/>
            <person name="Remington K.A."/>
            <person name="Rieger T.T."/>
            <person name="Ritchie M.G."/>
            <person name="Robin C."/>
            <person name="Rogers Y.H."/>
            <person name="Rohde C."/>
            <person name="Rozas J."/>
            <person name="Rubenfield M.J."/>
            <person name="Ruiz A."/>
            <person name="Russo S."/>
            <person name="Salzberg S.L."/>
            <person name="Sanchez-Gracia A."/>
            <person name="Saranga D.J."/>
            <person name="Sato H."/>
            <person name="Schaeffer S.W."/>
            <person name="Schatz M.C."/>
            <person name="Schlenke T."/>
            <person name="Schwartz R."/>
            <person name="Segarra C."/>
            <person name="Singh R.S."/>
            <person name="Sirot L."/>
            <person name="Sirota M."/>
            <person name="Sisneros N.B."/>
            <person name="Smith C.D."/>
            <person name="Smith T.F."/>
            <person name="Spieth J."/>
            <person name="Stage D.E."/>
            <person name="Stark A."/>
            <person name="Stephan W."/>
            <person name="Strausberg R.L."/>
            <person name="Strempel S."/>
            <person name="Sturgill D."/>
            <person name="Sutton G."/>
            <person name="Sutton G.G."/>
            <person name="Tao W."/>
            <person name="Teichmann S."/>
            <person name="Tobari Y.N."/>
            <person name="Tomimura Y."/>
            <person name="Tsolas J.M."/>
            <person name="Valente V.L."/>
            <person name="Venter E."/>
            <person name="Venter J.C."/>
            <person name="Vicario S."/>
            <person name="Vieira F.G."/>
            <person name="Vilella A.J."/>
            <person name="Villasante A."/>
            <person name="Walenz B."/>
            <person name="Wang J."/>
            <person name="Wasserman M."/>
            <person name="Watts T."/>
            <person name="Wilson D."/>
            <person name="Wilson R.K."/>
            <person name="Wing R.A."/>
            <person name="Wolfner M.F."/>
            <person name="Wong A."/>
            <person name="Wong G.K."/>
            <person name="Wu C.I."/>
            <person name="Wu G."/>
            <person name="Yamamoto D."/>
            <person name="Yang H.P."/>
            <person name="Yang S.P."/>
            <person name="Yorke J.A."/>
            <person name="Yoshida K."/>
            <person name="Zdobnov E."/>
            <person name="Zhang P."/>
            <person name="Zhang Y."/>
            <person name="Zimin A.V."/>
            <person name="Baldwin J."/>
            <person name="Abdouelleil A."/>
            <person name="Abdulkadir J."/>
            <person name="Abebe A."/>
            <person name="Abera B."/>
            <person name="Abreu J."/>
            <person name="Acer S.C."/>
            <person name="Aftuck L."/>
            <person name="Alexander A."/>
            <person name="An P."/>
            <person name="Anderson E."/>
            <person name="Anderson S."/>
            <person name="Arachi H."/>
            <person name="Azer M."/>
            <person name="Bachantsang P."/>
            <person name="Barry A."/>
            <person name="Bayul T."/>
            <person name="Berlin A."/>
            <person name="Bessette D."/>
            <person name="Bloom T."/>
            <person name="Blye J."/>
            <person name="Boguslavskiy L."/>
            <person name="Bonnet C."/>
            <person name="Boukhgalter B."/>
            <person name="Bourzgui I."/>
            <person name="Brown A."/>
            <person name="Cahill P."/>
            <person name="Channer S."/>
            <person name="Cheshatsang Y."/>
            <person name="Chuda L."/>
            <person name="Citroen M."/>
            <person name="Collymore A."/>
            <person name="Cooke P."/>
            <person name="Costello M."/>
            <person name="D'Aco K."/>
            <person name="Daza R."/>
            <person name="De Haan G."/>
            <person name="DeGray S."/>
            <person name="DeMaso C."/>
            <person name="Dhargay N."/>
            <person name="Dooley K."/>
            <person name="Dooley E."/>
            <person name="Doricent M."/>
            <person name="Dorje P."/>
            <person name="Dorjee K."/>
            <person name="Dupes A."/>
            <person name="Elong R."/>
            <person name="Falk J."/>
            <person name="Farina A."/>
            <person name="Faro S."/>
            <person name="Ferguson D."/>
            <person name="Fisher S."/>
            <person name="Foley C.D."/>
            <person name="Franke A."/>
            <person name="Friedrich D."/>
            <person name="Gadbois L."/>
            <person name="Gearin G."/>
            <person name="Gearin C.R."/>
            <person name="Giannoukos G."/>
            <person name="Goode T."/>
            <person name="Graham J."/>
            <person name="Grandbois E."/>
            <person name="Grewal S."/>
            <person name="Gyaltsen K."/>
            <person name="Hafez N."/>
            <person name="Hagos B."/>
            <person name="Hall J."/>
            <person name="Henson C."/>
            <person name="Hollinger A."/>
            <person name="Honan T."/>
            <person name="Huard M.D."/>
            <person name="Hughes L."/>
            <person name="Hurhula B."/>
            <person name="Husby M.E."/>
            <person name="Kamat A."/>
            <person name="Kanga B."/>
            <person name="Kashin S."/>
            <person name="Khazanovich D."/>
            <person name="Kisner P."/>
            <person name="Lance K."/>
            <person name="Lara M."/>
            <person name="Lee W."/>
            <person name="Lennon N."/>
            <person name="Letendre F."/>
            <person name="LeVine R."/>
            <person name="Lipovsky A."/>
            <person name="Liu X."/>
            <person name="Liu J."/>
            <person name="Liu S."/>
            <person name="Lokyitsang T."/>
            <person name="Lokyitsang Y."/>
            <person name="Lubonja R."/>
            <person name="Lui A."/>
            <person name="MacDonald P."/>
            <person name="Magnisalis V."/>
            <person name="Maru K."/>
            <person name="Matthews C."/>
            <person name="McCusker W."/>
            <person name="McDonough S."/>
            <person name="Mehta T."/>
            <person name="Meldrim J."/>
            <person name="Meneus L."/>
            <person name="Mihai O."/>
            <person name="Mihalev A."/>
            <person name="Mihova T."/>
            <person name="Mittelman R."/>
            <person name="Mlenga V."/>
            <person name="Montmayeur A."/>
            <person name="Mulrain L."/>
            <person name="Navidi A."/>
            <person name="Naylor J."/>
            <person name="Negash T."/>
            <person name="Nguyen T."/>
            <person name="Nguyen N."/>
            <person name="Nicol R."/>
            <person name="Norbu C."/>
            <person name="Norbu N."/>
            <person name="Novod N."/>
            <person name="O'Neill B."/>
            <person name="Osman S."/>
            <person name="Markiewicz E."/>
            <person name="Oyono O.L."/>
            <person name="Patti C."/>
            <person name="Phunkhang P."/>
            <person name="Pierre F."/>
            <person name="Priest M."/>
            <person name="Raghuraman S."/>
            <person name="Rege F."/>
            <person name="Reyes R."/>
            <person name="Rise C."/>
            <person name="Rogov P."/>
            <person name="Ross K."/>
            <person name="Ryan E."/>
            <person name="Settipalli S."/>
            <person name="Shea T."/>
            <person name="Sherpa N."/>
            <person name="Shi L."/>
            <person name="Shih D."/>
            <person name="Sparrow T."/>
            <person name="Spaulding J."/>
            <person name="Stalker J."/>
            <person name="Stange-Thomann N."/>
            <person name="Stavropoulos S."/>
            <person name="Stone C."/>
            <person name="Strader C."/>
            <person name="Tesfaye S."/>
            <person name="Thomson T."/>
            <person name="Thoulutsang Y."/>
            <person name="Thoulutsang D."/>
            <person name="Topham K."/>
            <person name="Topping I."/>
            <person name="Tsamla T."/>
            <person name="Vassiliev H."/>
            <person name="Vo A."/>
            <person name="Wangchuk T."/>
            <person name="Wangdi T."/>
            <person name="Weiand M."/>
            <person name="Wilkinson J."/>
            <person name="Wilson A."/>
            <person name="Yadav S."/>
            <person name="Young G."/>
            <person name="Yu Q."/>
            <person name="Zembek L."/>
            <person name="Zhong D."/>
            <person name="Zimmer A."/>
            <person name="Zwirko Z."/>
            <person name="Jaffe D.B."/>
            <person name="Alvarez P."/>
            <person name="Brockman W."/>
            <person name="Butler J."/>
            <person name="Chin C."/>
            <person name="Gnerre S."/>
            <person name="Grabherr M."/>
            <person name="Kleber M."/>
            <person name="Mauceli E."/>
            <person name="MacCallum I."/>
        </authorList>
    </citation>
    <scope>NUCLEOTIDE SEQUENCE [LARGE SCALE GENOMIC DNA]</scope>
    <source>
        <strain evidence="3">Tucson 15081-1352.22</strain>
    </source>
</reference>
<dbReference type="EMBL" id="CH933808">
    <property type="protein sequence ID" value="KRG05045.1"/>
    <property type="molecule type" value="Genomic_DNA"/>
</dbReference>
<dbReference type="AlphaFoldDB" id="A0A0Q9XA48"/>
<feature type="chain" id="PRO_5006387711" description="Sushi domain-containing protein" evidence="1">
    <location>
        <begin position="21"/>
        <end position="130"/>
    </location>
</feature>
<gene>
    <name evidence="2" type="primary">Dmoj\GI25911</name>
    <name evidence="2" type="ORF">Dmoj_GI25911</name>
</gene>
<evidence type="ECO:0008006" key="4">
    <source>
        <dbReference type="Google" id="ProtNLM"/>
    </source>
</evidence>
<feature type="signal peptide" evidence="1">
    <location>
        <begin position="1"/>
        <end position="20"/>
    </location>
</feature>
<dbReference type="KEGG" id="dmo:Dmoj_GI25911"/>